<name>A0AAQ3QT96_9LILI</name>
<dbReference type="PROSITE" id="PS50888">
    <property type="entry name" value="BHLH"/>
    <property type="match status" value="1"/>
</dbReference>
<feature type="domain" description="BHLH" evidence="6">
    <location>
        <begin position="110"/>
        <end position="161"/>
    </location>
</feature>
<organism evidence="7 8">
    <name type="scientific">Canna indica</name>
    <name type="common">Indian-shot</name>
    <dbReference type="NCBI Taxonomy" id="4628"/>
    <lineage>
        <taxon>Eukaryota</taxon>
        <taxon>Viridiplantae</taxon>
        <taxon>Streptophyta</taxon>
        <taxon>Embryophyta</taxon>
        <taxon>Tracheophyta</taxon>
        <taxon>Spermatophyta</taxon>
        <taxon>Magnoliopsida</taxon>
        <taxon>Liliopsida</taxon>
        <taxon>Zingiberales</taxon>
        <taxon>Cannaceae</taxon>
        <taxon>Canna</taxon>
    </lineage>
</organism>
<evidence type="ECO:0000256" key="3">
    <source>
        <dbReference type="ARBA" id="ARBA00023125"/>
    </source>
</evidence>
<dbReference type="InterPro" id="IPR044283">
    <property type="entry name" value="FAMA/SPEECHLESS/MUTE-like"/>
</dbReference>
<protein>
    <submittedName>
        <fullName evidence="7">Transcription factor SPEECHLESS</fullName>
    </submittedName>
</protein>
<dbReference type="PANTHER" id="PTHR46684">
    <property type="entry name" value="TRANSCRIPTION FACTOR FAMA"/>
    <property type="match status" value="1"/>
</dbReference>
<evidence type="ECO:0000313" key="7">
    <source>
        <dbReference type="EMBL" id="WOL20368.1"/>
    </source>
</evidence>
<dbReference type="GO" id="GO:0003677">
    <property type="term" value="F:DNA binding"/>
    <property type="evidence" value="ECO:0007669"/>
    <property type="project" value="UniProtKB-KW"/>
</dbReference>
<dbReference type="Gene3D" id="4.10.280.10">
    <property type="entry name" value="Helix-loop-helix DNA-binding domain"/>
    <property type="match status" value="1"/>
</dbReference>
<dbReference type="EMBL" id="CP136898">
    <property type="protein sequence ID" value="WOL20368.1"/>
    <property type="molecule type" value="Genomic_DNA"/>
</dbReference>
<keyword evidence="3" id="KW-0238">DNA-binding</keyword>
<dbReference type="GO" id="GO:0045893">
    <property type="term" value="P:positive regulation of DNA-templated transcription"/>
    <property type="evidence" value="ECO:0007669"/>
    <property type="project" value="TreeGrafter"/>
</dbReference>
<dbReference type="PANTHER" id="PTHR46684:SF4">
    <property type="entry name" value="TRANSCRIPTION FACTOR SPEECHLESS"/>
    <property type="match status" value="1"/>
</dbReference>
<dbReference type="GO" id="GO:0046983">
    <property type="term" value="F:protein dimerization activity"/>
    <property type="evidence" value="ECO:0007669"/>
    <property type="project" value="InterPro"/>
</dbReference>
<proteinExistence type="inferred from homology"/>
<dbReference type="Proteomes" id="UP001327560">
    <property type="component" value="Chromosome 9"/>
</dbReference>
<dbReference type="AlphaFoldDB" id="A0AAQ3QT96"/>
<comment type="similarity">
    <text evidence="1">Belongs to the bHLH protein family.</text>
</comment>
<dbReference type="GO" id="GO:0003700">
    <property type="term" value="F:DNA-binding transcription factor activity"/>
    <property type="evidence" value="ECO:0007669"/>
    <property type="project" value="InterPro"/>
</dbReference>
<sequence>MVFENIDHLLGFHLSLGSCNFKRSVALVYLSNVNKMGEGALSELFEQADFVENALAEDLFSILETLEDAINSDGLVSGLLDTKVEEDTIYKAAKKWKLSALDTGGVQDGLQKTSHITVERNRRKQMNEHLSVLNSLMPCFYAKREDQASIIGGVVDYIRELQQVLQPLEAKKQRKAYSEVLSPCSVSSPRPSLLSPRPSLLSPRMVSGLLISPRMPQPGSPYMPRMQQQSYLSPTLQAAPSSPSFSNTGGGATSELVANSKSVVAEVEVKFSGPNVILKTMSHRIPGQVVKIIVALEGLALEILHVISAAFSSPLTPPPLGFAPIVTSRLPRSCFTNSRLMRTFSYGLAPSSTRPRHRRRRREGATARRSLMTRLQIESSSSNIVALGSLQALVRRCWCASSTRSSAPRHATRRGRRPRRRLR</sequence>
<keyword evidence="8" id="KW-1185">Reference proteome</keyword>
<dbReference type="SUPFAM" id="SSF47459">
    <property type="entry name" value="HLH, helix-loop-helix DNA-binding domain"/>
    <property type="match status" value="1"/>
</dbReference>
<evidence type="ECO:0000313" key="8">
    <source>
        <dbReference type="Proteomes" id="UP001327560"/>
    </source>
</evidence>
<keyword evidence="2" id="KW-0805">Transcription regulation</keyword>
<reference evidence="7 8" key="1">
    <citation type="submission" date="2023-10" db="EMBL/GenBank/DDBJ databases">
        <title>Chromosome-scale genome assembly provides insights into flower coloration mechanisms of Canna indica.</title>
        <authorList>
            <person name="Li C."/>
        </authorList>
    </citation>
    <scope>NUCLEOTIDE SEQUENCE [LARGE SCALE GENOMIC DNA]</scope>
    <source>
        <tissue evidence="7">Flower</tissue>
    </source>
</reference>
<feature type="region of interest" description="Disordered" evidence="5">
    <location>
        <begin position="348"/>
        <end position="368"/>
    </location>
</feature>
<dbReference type="InterPro" id="IPR011598">
    <property type="entry name" value="bHLH_dom"/>
</dbReference>
<keyword evidence="4" id="KW-0804">Transcription</keyword>
<evidence type="ECO:0000256" key="5">
    <source>
        <dbReference type="SAM" id="MobiDB-lite"/>
    </source>
</evidence>
<accession>A0AAQ3QT96</accession>
<evidence type="ECO:0000259" key="6">
    <source>
        <dbReference type="PROSITE" id="PS50888"/>
    </source>
</evidence>
<dbReference type="GO" id="GO:0005634">
    <property type="term" value="C:nucleus"/>
    <property type="evidence" value="ECO:0007669"/>
    <property type="project" value="TreeGrafter"/>
</dbReference>
<dbReference type="SMART" id="SM00353">
    <property type="entry name" value="HLH"/>
    <property type="match status" value="1"/>
</dbReference>
<dbReference type="GO" id="GO:0010052">
    <property type="term" value="P:guard cell differentiation"/>
    <property type="evidence" value="ECO:0007669"/>
    <property type="project" value="InterPro"/>
</dbReference>
<dbReference type="Pfam" id="PF00010">
    <property type="entry name" value="HLH"/>
    <property type="match status" value="1"/>
</dbReference>
<evidence type="ECO:0000256" key="2">
    <source>
        <dbReference type="ARBA" id="ARBA00023015"/>
    </source>
</evidence>
<evidence type="ECO:0000256" key="1">
    <source>
        <dbReference type="ARBA" id="ARBA00005510"/>
    </source>
</evidence>
<evidence type="ECO:0000256" key="4">
    <source>
        <dbReference type="ARBA" id="ARBA00023163"/>
    </source>
</evidence>
<gene>
    <name evidence="7" type="ORF">Cni_G29173</name>
</gene>
<dbReference type="InterPro" id="IPR036638">
    <property type="entry name" value="HLH_DNA-bd_sf"/>
</dbReference>